<dbReference type="InterPro" id="IPR000432">
    <property type="entry name" value="DNA_mismatch_repair_MutS_C"/>
</dbReference>
<gene>
    <name evidence="6" type="ORF">HPS54_02820</name>
</gene>
<evidence type="ECO:0000256" key="1">
    <source>
        <dbReference type="ARBA" id="ARBA00022741"/>
    </source>
</evidence>
<dbReference type="Gene3D" id="1.10.1420.10">
    <property type="match status" value="1"/>
</dbReference>
<evidence type="ECO:0000256" key="4">
    <source>
        <dbReference type="SAM" id="Phobius"/>
    </source>
</evidence>
<keyword evidence="1" id="KW-0547">Nucleotide-binding</keyword>
<feature type="transmembrane region" description="Helical" evidence="4">
    <location>
        <begin position="319"/>
        <end position="336"/>
    </location>
</feature>
<dbReference type="EMBL" id="JABKKJ010000003">
    <property type="protein sequence ID" value="NPE24463.1"/>
    <property type="molecule type" value="Genomic_DNA"/>
</dbReference>
<evidence type="ECO:0000256" key="2">
    <source>
        <dbReference type="ARBA" id="ARBA00022840"/>
    </source>
</evidence>
<dbReference type="PANTHER" id="PTHR11361">
    <property type="entry name" value="DNA MISMATCH REPAIR PROTEIN MUTS FAMILY MEMBER"/>
    <property type="match status" value="1"/>
</dbReference>
<dbReference type="Proteomes" id="UP000820977">
    <property type="component" value="Unassembled WGS sequence"/>
</dbReference>
<evidence type="ECO:0000313" key="6">
    <source>
        <dbReference type="EMBL" id="NPE24463.1"/>
    </source>
</evidence>
<feature type="transmembrane region" description="Helical" evidence="4">
    <location>
        <begin position="28"/>
        <end position="46"/>
    </location>
</feature>
<dbReference type="RefSeq" id="WP_172343963.1">
    <property type="nucleotide sequence ID" value="NZ_CASYYZ010000005.1"/>
</dbReference>
<dbReference type="SUPFAM" id="SSF48334">
    <property type="entry name" value="DNA repair protein MutS, domain III"/>
    <property type="match status" value="1"/>
</dbReference>
<comment type="caution">
    <text evidence="6">The sequence shown here is derived from an EMBL/GenBank/DDBJ whole genome shotgun (WGS) entry which is preliminary data.</text>
</comment>
<dbReference type="InterPro" id="IPR036187">
    <property type="entry name" value="DNA_mismatch_repair_MutS_sf"/>
</dbReference>
<dbReference type="Gene3D" id="3.40.50.300">
    <property type="entry name" value="P-loop containing nucleotide triphosphate hydrolases"/>
    <property type="match status" value="1"/>
</dbReference>
<evidence type="ECO:0000259" key="5">
    <source>
        <dbReference type="SMART" id="SM00534"/>
    </source>
</evidence>
<accession>A0ABX2AZL7</accession>
<evidence type="ECO:0000313" key="7">
    <source>
        <dbReference type="Proteomes" id="UP000820977"/>
    </source>
</evidence>
<keyword evidence="2" id="KW-0067">ATP-binding</keyword>
<organism evidence="6 7">
    <name type="scientific">Xylanibacter caecicola</name>
    <dbReference type="NCBI Taxonomy" id="2736294"/>
    <lineage>
        <taxon>Bacteria</taxon>
        <taxon>Pseudomonadati</taxon>
        <taxon>Bacteroidota</taxon>
        <taxon>Bacteroidia</taxon>
        <taxon>Bacteroidales</taxon>
        <taxon>Prevotellaceae</taxon>
        <taxon>Xylanibacter</taxon>
    </lineage>
</organism>
<keyword evidence="4" id="KW-1133">Transmembrane helix</keyword>
<feature type="transmembrane region" description="Helical" evidence="4">
    <location>
        <begin position="231"/>
        <end position="251"/>
    </location>
</feature>
<dbReference type="InterPro" id="IPR045076">
    <property type="entry name" value="MutS"/>
</dbReference>
<keyword evidence="7" id="KW-1185">Reference proteome</keyword>
<protein>
    <submittedName>
        <fullName evidence="6">DNA mismatch repair protein MutS</fullName>
    </submittedName>
</protein>
<dbReference type="SMART" id="SM00534">
    <property type="entry name" value="MUTSac"/>
    <property type="match status" value="1"/>
</dbReference>
<keyword evidence="4" id="KW-0812">Transmembrane</keyword>
<feature type="transmembrane region" description="Helical" evidence="4">
    <location>
        <begin position="52"/>
        <end position="70"/>
    </location>
</feature>
<dbReference type="Pfam" id="PF00488">
    <property type="entry name" value="MutS_V"/>
    <property type="match status" value="1"/>
</dbReference>
<name>A0ABX2AZL7_9BACT</name>
<dbReference type="Pfam" id="PF05192">
    <property type="entry name" value="MutS_III"/>
    <property type="match status" value="1"/>
</dbReference>
<dbReference type="PANTHER" id="PTHR11361:SF99">
    <property type="entry name" value="DNA MISMATCH REPAIR PROTEIN"/>
    <property type="match status" value="1"/>
</dbReference>
<dbReference type="InterPro" id="IPR027417">
    <property type="entry name" value="P-loop_NTPase"/>
</dbReference>
<evidence type="ECO:0000256" key="3">
    <source>
        <dbReference type="ARBA" id="ARBA00023125"/>
    </source>
</evidence>
<feature type="domain" description="DNA mismatch repair proteins mutS family" evidence="5">
    <location>
        <begin position="415"/>
        <end position="585"/>
    </location>
</feature>
<dbReference type="InterPro" id="IPR007696">
    <property type="entry name" value="DNA_mismatch_repair_MutS_core"/>
</dbReference>
<proteinExistence type="predicted"/>
<keyword evidence="4" id="KW-0472">Membrane</keyword>
<dbReference type="SUPFAM" id="SSF52540">
    <property type="entry name" value="P-loop containing nucleoside triphosphate hydrolases"/>
    <property type="match status" value="1"/>
</dbReference>
<sequence>MIYGLYKEKIRSLRSTEEGLRRVSRRYVYAKLVLFAFASWQVYCAVTASFVLAWWLAAAGFALYIAVCVLDHRCRERIDRLERMIKVCDGELSYLNGDFTPFADGAEYVNADHEYSYDLDIFGAGSLFNRLNHTVTRPGADRLATMLSRPGEDRDYILERQEAIAELKDMTDWRIRFLSNLPVGEKGFPVNRETDYGFVRRMVIDTPLPYFTTALAAVSFVLGVAGVLPFAVFFMVFTVQLCLAGCLSGLMKKKVMGVERLYAGCRKYVSILDDIHDAPFRSSFLTRVKADLFDGESNSMEAFRRLSGILKMFDWRNNVVIYILFNGIMLFDAMLVRRFRAWSGRYAGYMERWVNAVAETDALVSLATYAFNSPDNVPAEILPADSDLLLEASGVYHPFLSHDKAVTNDFTLKKNNVAIITGANMAGKSTFLRTLGVAYVLACNGVPVCARSFRFSIVSLFSGMRTSDDLTRDISYFKAEILRLRRLVRHVKAHSFTFIILDEILKGTNSQDKLSGSAFFLREIARYPVSAVIATHDIGLSALETEQPDVYRNYCFEIERGADIRYTYKLHRGVVRNLNASYLLSLMMHEECGTPLPDSQEH</sequence>
<reference evidence="6 7" key="1">
    <citation type="submission" date="2020-05" db="EMBL/GenBank/DDBJ databases">
        <title>Distinct polysaccharide utilization as determinants for interspecies competition between intestinal Prevotella spp.</title>
        <authorList>
            <person name="Galvez E.J.C."/>
            <person name="Iljazovic A."/>
            <person name="Strowig T."/>
        </authorList>
    </citation>
    <scope>NUCLEOTIDE SEQUENCE [LARGE SCALE GENOMIC DNA]</scope>
    <source>
        <strain evidence="6 7">PCHR</strain>
    </source>
</reference>
<feature type="transmembrane region" description="Helical" evidence="4">
    <location>
        <begin position="208"/>
        <end position="225"/>
    </location>
</feature>
<keyword evidence="3" id="KW-0238">DNA-binding</keyword>